<dbReference type="GO" id="GO:0005524">
    <property type="term" value="F:ATP binding"/>
    <property type="evidence" value="ECO:0007669"/>
    <property type="project" value="InterPro"/>
</dbReference>
<reference evidence="5" key="1">
    <citation type="submission" date="2021-08" db="EMBL/GenBank/DDBJ databases">
        <title>WGS assembly of Ceratopteris richardii.</title>
        <authorList>
            <person name="Marchant D.B."/>
            <person name="Chen G."/>
            <person name="Jenkins J."/>
            <person name="Shu S."/>
            <person name="Leebens-Mack J."/>
            <person name="Grimwood J."/>
            <person name="Schmutz J."/>
            <person name="Soltis P."/>
            <person name="Soltis D."/>
            <person name="Chen Z.-H."/>
        </authorList>
    </citation>
    <scope>NUCLEOTIDE SEQUENCE</scope>
    <source>
        <strain evidence="5">Whitten #5841</strain>
        <tissue evidence="5">Leaf</tissue>
    </source>
</reference>
<feature type="domain" description="ATPase AAA-type core" evidence="3">
    <location>
        <begin position="87"/>
        <end position="143"/>
    </location>
</feature>
<keyword evidence="1" id="KW-0934">Plastid</keyword>
<dbReference type="PANTHER" id="PTHR23070">
    <property type="entry name" value="BCS1 AAA-TYPE ATPASE"/>
    <property type="match status" value="1"/>
</dbReference>
<organism evidence="5 6">
    <name type="scientific">Ceratopteris richardii</name>
    <name type="common">Triangle waterfern</name>
    <dbReference type="NCBI Taxonomy" id="49495"/>
    <lineage>
        <taxon>Eukaryota</taxon>
        <taxon>Viridiplantae</taxon>
        <taxon>Streptophyta</taxon>
        <taxon>Embryophyta</taxon>
        <taxon>Tracheophyta</taxon>
        <taxon>Polypodiopsida</taxon>
        <taxon>Polypodiidae</taxon>
        <taxon>Polypodiales</taxon>
        <taxon>Pteridineae</taxon>
        <taxon>Pteridaceae</taxon>
        <taxon>Parkerioideae</taxon>
        <taxon>Ceratopteris</taxon>
    </lineage>
</organism>
<sequence length="318" mass="36074">MEARIPSLWTSWHREIESDCRHCEYMQFDVYDLELTKVYDNAELKWLLVQTTAKSLIVVEDIDCSLKLPNRDGTDEDPNGGTDHPSDHPSSNKLTLSGLLNFVDGLWSCCEEERIFIFTTNFKEQIDPALLRAGRMDMHILLSYCTFHAFKKLANNYLGVQDHPKFVELQEAMVKSSVQVTPAAIAEILIRNQDNPDVALSEVLTAFSTYVDIVDDENIPAKHVDVTNGEPSSLGKIPIHQLGPMPKPIRFAMPFLHTKDVLKNGRTLCTSFSPLRAPRYGQVLRASSSWTMPSTRNRLFSTRRALTRLSVVHQPFRA</sequence>
<name>A0A8T2SN28_CERRI</name>
<dbReference type="EMBL" id="CM035424">
    <property type="protein sequence ID" value="KAH7352941.1"/>
    <property type="molecule type" value="Genomic_DNA"/>
</dbReference>
<evidence type="ECO:0008006" key="7">
    <source>
        <dbReference type="Google" id="ProtNLM"/>
    </source>
</evidence>
<dbReference type="InterPro" id="IPR050747">
    <property type="entry name" value="Mitochondrial_chaperone_BCS1"/>
</dbReference>
<evidence type="ECO:0000313" key="5">
    <source>
        <dbReference type="EMBL" id="KAH7352941.1"/>
    </source>
</evidence>
<dbReference type="InterPro" id="IPR027417">
    <property type="entry name" value="P-loop_NTPase"/>
</dbReference>
<dbReference type="Proteomes" id="UP000825935">
    <property type="component" value="Chromosome 19"/>
</dbReference>
<evidence type="ECO:0000259" key="3">
    <source>
        <dbReference type="Pfam" id="PF00004"/>
    </source>
</evidence>
<feature type="region of interest" description="Disordered" evidence="2">
    <location>
        <begin position="69"/>
        <end position="91"/>
    </location>
</feature>
<dbReference type="OrthoDB" id="10251412at2759"/>
<dbReference type="Pfam" id="PF25568">
    <property type="entry name" value="AAA_lid_At3g28540"/>
    <property type="match status" value="1"/>
</dbReference>
<dbReference type="AlphaFoldDB" id="A0A8T2SN28"/>
<dbReference type="InterPro" id="IPR003959">
    <property type="entry name" value="ATPase_AAA_core"/>
</dbReference>
<dbReference type="SUPFAM" id="SSF52540">
    <property type="entry name" value="P-loop containing nucleoside triphosphate hydrolases"/>
    <property type="match status" value="1"/>
</dbReference>
<dbReference type="InterPro" id="IPR058017">
    <property type="entry name" value="At3g28540-like_C"/>
</dbReference>
<proteinExistence type="predicted"/>
<accession>A0A8T2SN28</accession>
<evidence type="ECO:0000256" key="2">
    <source>
        <dbReference type="SAM" id="MobiDB-lite"/>
    </source>
</evidence>
<protein>
    <recommendedName>
        <fullName evidence="7">ATPase AAA-type core domain-containing protein</fullName>
    </recommendedName>
</protein>
<dbReference type="GO" id="GO:0016887">
    <property type="term" value="F:ATP hydrolysis activity"/>
    <property type="evidence" value="ECO:0007669"/>
    <property type="project" value="InterPro"/>
</dbReference>
<evidence type="ECO:0000256" key="1">
    <source>
        <dbReference type="ARBA" id="ARBA00022528"/>
    </source>
</evidence>
<comment type="caution">
    <text evidence="5">The sequence shown here is derived from an EMBL/GenBank/DDBJ whole genome shotgun (WGS) entry which is preliminary data.</text>
</comment>
<evidence type="ECO:0000259" key="4">
    <source>
        <dbReference type="Pfam" id="PF25568"/>
    </source>
</evidence>
<evidence type="ECO:0000313" key="6">
    <source>
        <dbReference type="Proteomes" id="UP000825935"/>
    </source>
</evidence>
<dbReference type="Gene3D" id="6.10.280.40">
    <property type="match status" value="1"/>
</dbReference>
<feature type="domain" description="AAA+ ATPase At3g28540-like C-terminal" evidence="4">
    <location>
        <begin position="145"/>
        <end position="207"/>
    </location>
</feature>
<keyword evidence="6" id="KW-1185">Reference proteome</keyword>
<dbReference type="Pfam" id="PF00004">
    <property type="entry name" value="AAA"/>
    <property type="match status" value="1"/>
</dbReference>
<dbReference type="Gene3D" id="3.40.50.300">
    <property type="entry name" value="P-loop containing nucleotide triphosphate hydrolases"/>
    <property type="match status" value="1"/>
</dbReference>
<keyword evidence="1" id="KW-0150">Chloroplast</keyword>
<gene>
    <name evidence="5" type="ORF">KP509_19G070700</name>
</gene>